<keyword evidence="3 8" id="KW-0479">Metal-binding</keyword>
<keyword evidence="11" id="KW-1185">Reference proteome</keyword>
<gene>
    <name evidence="8 10" type="primary">mobA</name>
    <name evidence="10" type="ORF">LDJ79_23200</name>
</gene>
<keyword evidence="10" id="KW-0548">Nucleotidyltransferase</keyword>
<comment type="similarity">
    <text evidence="8">Belongs to the MobA family.</text>
</comment>
<evidence type="ECO:0000259" key="9">
    <source>
        <dbReference type="Pfam" id="PF12804"/>
    </source>
</evidence>
<evidence type="ECO:0000256" key="2">
    <source>
        <dbReference type="ARBA" id="ARBA00022679"/>
    </source>
</evidence>
<evidence type="ECO:0000256" key="8">
    <source>
        <dbReference type="HAMAP-Rule" id="MF_00316"/>
    </source>
</evidence>
<dbReference type="NCBIfam" id="TIGR02665">
    <property type="entry name" value="molyb_mobA"/>
    <property type="match status" value="1"/>
</dbReference>
<comment type="subunit">
    <text evidence="8">Monomer.</text>
</comment>
<accession>A0ABS7YTL7</accession>
<comment type="subcellular location">
    <subcellularLocation>
        <location evidence="8">Cytoplasm</location>
    </subcellularLocation>
</comment>
<feature type="binding site" evidence="8">
    <location>
        <position position="100"/>
    </location>
    <ligand>
        <name>Mg(2+)</name>
        <dbReference type="ChEBI" id="CHEBI:18420"/>
    </ligand>
</feature>
<comment type="function">
    <text evidence="8">Transfers a GMP moiety from GTP to Mo-molybdopterin (Mo-MPT) cofactor (Moco or molybdenum cofactor) to form Mo-molybdopterin guanine dinucleotide (Mo-MGD) cofactor.</text>
</comment>
<protein>
    <recommendedName>
        <fullName evidence="8">Molybdenum cofactor guanylyltransferase</fullName>
        <shortName evidence="8">MoCo guanylyltransferase</shortName>
        <ecNumber evidence="8">2.7.7.77</ecNumber>
    </recommendedName>
    <alternativeName>
        <fullName evidence="8">GTP:molybdopterin guanylyltransferase</fullName>
    </alternativeName>
    <alternativeName>
        <fullName evidence="8">Mo-MPT guanylyltransferase</fullName>
    </alternativeName>
    <alternativeName>
        <fullName evidence="8">Molybdopterin guanylyltransferase</fullName>
    </alternativeName>
    <alternativeName>
        <fullName evidence="8">Molybdopterin-guanine dinucleotide synthase</fullName>
        <shortName evidence="8">MGD synthase</shortName>
    </alternativeName>
</protein>
<dbReference type="PANTHER" id="PTHR19136">
    <property type="entry name" value="MOLYBDENUM COFACTOR GUANYLYLTRANSFERASE"/>
    <property type="match status" value="1"/>
</dbReference>
<dbReference type="InterPro" id="IPR013482">
    <property type="entry name" value="Molybde_CF_guanTrfase"/>
</dbReference>
<dbReference type="HAMAP" id="MF_00316">
    <property type="entry name" value="MobA"/>
    <property type="match status" value="1"/>
</dbReference>
<keyword evidence="1 8" id="KW-0963">Cytoplasm</keyword>
<comment type="catalytic activity">
    <reaction evidence="8">
        <text>Mo-molybdopterin + GTP + H(+) = Mo-molybdopterin guanine dinucleotide + diphosphate</text>
        <dbReference type="Rhea" id="RHEA:34243"/>
        <dbReference type="ChEBI" id="CHEBI:15378"/>
        <dbReference type="ChEBI" id="CHEBI:33019"/>
        <dbReference type="ChEBI" id="CHEBI:37565"/>
        <dbReference type="ChEBI" id="CHEBI:71302"/>
        <dbReference type="ChEBI" id="CHEBI:71310"/>
        <dbReference type="EC" id="2.7.7.77"/>
    </reaction>
</comment>
<organism evidence="10 11">
    <name type="scientific">Vibrio tritonius</name>
    <dbReference type="NCBI Taxonomy" id="1435069"/>
    <lineage>
        <taxon>Bacteria</taxon>
        <taxon>Pseudomonadati</taxon>
        <taxon>Pseudomonadota</taxon>
        <taxon>Gammaproteobacteria</taxon>
        <taxon>Vibrionales</taxon>
        <taxon>Vibrionaceae</taxon>
        <taxon>Vibrio</taxon>
    </lineage>
</organism>
<dbReference type="PANTHER" id="PTHR19136:SF81">
    <property type="entry name" value="MOLYBDENUM COFACTOR GUANYLYLTRANSFERASE"/>
    <property type="match status" value="1"/>
</dbReference>
<dbReference type="GO" id="GO:0061603">
    <property type="term" value="F:molybdenum cofactor guanylyltransferase activity"/>
    <property type="evidence" value="ECO:0007669"/>
    <property type="project" value="UniProtKB-EC"/>
</dbReference>
<evidence type="ECO:0000256" key="4">
    <source>
        <dbReference type="ARBA" id="ARBA00022741"/>
    </source>
</evidence>
<dbReference type="CDD" id="cd02503">
    <property type="entry name" value="MobA"/>
    <property type="match status" value="1"/>
</dbReference>
<evidence type="ECO:0000256" key="3">
    <source>
        <dbReference type="ARBA" id="ARBA00022723"/>
    </source>
</evidence>
<dbReference type="Gene3D" id="3.90.550.10">
    <property type="entry name" value="Spore Coat Polysaccharide Biosynthesis Protein SpsA, Chain A"/>
    <property type="match status" value="1"/>
</dbReference>
<proteinExistence type="inferred from homology"/>
<feature type="binding site" evidence="8">
    <location>
        <position position="70"/>
    </location>
    <ligand>
        <name>GTP</name>
        <dbReference type="ChEBI" id="CHEBI:37565"/>
    </ligand>
</feature>
<dbReference type="RefSeq" id="WP_225252291.1">
    <property type="nucleotide sequence ID" value="NZ_JAIWIU010000239.1"/>
</dbReference>
<keyword evidence="6 8" id="KW-0342">GTP-binding</keyword>
<evidence type="ECO:0000256" key="5">
    <source>
        <dbReference type="ARBA" id="ARBA00022842"/>
    </source>
</evidence>
<evidence type="ECO:0000313" key="11">
    <source>
        <dbReference type="Proteomes" id="UP001199044"/>
    </source>
</evidence>
<feature type="binding site" evidence="8">
    <location>
        <position position="25"/>
    </location>
    <ligand>
        <name>GTP</name>
        <dbReference type="ChEBI" id="CHEBI:37565"/>
    </ligand>
</feature>
<dbReference type="Pfam" id="PF12804">
    <property type="entry name" value="NTP_transf_3"/>
    <property type="match status" value="1"/>
</dbReference>
<keyword evidence="5 8" id="KW-0460">Magnesium</keyword>
<feature type="binding site" evidence="8">
    <location>
        <position position="100"/>
    </location>
    <ligand>
        <name>GTP</name>
        <dbReference type="ChEBI" id="CHEBI:37565"/>
    </ligand>
</feature>
<dbReference type="EMBL" id="JAIWIU010000239">
    <property type="protein sequence ID" value="MCA2019036.1"/>
    <property type="molecule type" value="Genomic_DNA"/>
</dbReference>
<evidence type="ECO:0000256" key="1">
    <source>
        <dbReference type="ARBA" id="ARBA00022490"/>
    </source>
</evidence>
<evidence type="ECO:0000256" key="7">
    <source>
        <dbReference type="ARBA" id="ARBA00023150"/>
    </source>
</evidence>
<dbReference type="EC" id="2.7.7.77" evidence="8"/>
<reference evidence="11" key="1">
    <citation type="submission" date="2023-07" db="EMBL/GenBank/DDBJ databases">
        <title>Molecular identification of indigenous halophilic bacteria isolated from red sea cost, biodegradation of synthetic dyes and assessment of degraded metabolite toxicity.</title>
        <authorList>
            <person name="Chaieb K."/>
            <person name="Altayb H.N."/>
        </authorList>
    </citation>
    <scope>NUCLEOTIDE SEQUENCE [LARGE SCALE GENOMIC DNA]</scope>
    <source>
        <strain evidence="11">K20</strain>
    </source>
</reference>
<feature type="binding site" evidence="8">
    <location>
        <position position="53"/>
    </location>
    <ligand>
        <name>GTP</name>
        <dbReference type="ChEBI" id="CHEBI:37565"/>
    </ligand>
</feature>
<feature type="binding site" evidence="8">
    <location>
        <begin position="12"/>
        <end position="14"/>
    </location>
    <ligand>
        <name>GTP</name>
        <dbReference type="ChEBI" id="CHEBI:37565"/>
    </ligand>
</feature>
<name>A0ABS7YTL7_9VIBR</name>
<comment type="caution">
    <text evidence="10">The sequence shown here is derived from an EMBL/GenBank/DDBJ whole genome shotgun (WGS) entry which is preliminary data.</text>
</comment>
<dbReference type="Proteomes" id="UP001199044">
    <property type="component" value="Unassembled WGS sequence"/>
</dbReference>
<dbReference type="InterPro" id="IPR029044">
    <property type="entry name" value="Nucleotide-diphossugar_trans"/>
</dbReference>
<dbReference type="SUPFAM" id="SSF53448">
    <property type="entry name" value="Nucleotide-diphospho-sugar transferases"/>
    <property type="match status" value="1"/>
</dbReference>
<feature type="domain" description="MobA-like NTP transferase" evidence="9">
    <location>
        <begin position="10"/>
        <end position="158"/>
    </location>
</feature>
<sequence>MLSPSQTQWIILAGGQASRMDGNDKGLIKLNGRPLIEHVLERLTPQTNDIWINANRNQHIYQQYAPVISDVFDNYPGPLAGMHSGLTHSTKEWVGFVPCDSPLINTDLVDRFCQTATANCNLLVAHDGESQQPVFTLLNRSLLPSLTYFLNRGERKLMWFIRECHTIEVDFSDSPDCFLNLNTPDELAHFGELRS</sequence>
<evidence type="ECO:0000313" key="10">
    <source>
        <dbReference type="EMBL" id="MCA2019036.1"/>
    </source>
</evidence>
<keyword evidence="2 8" id="KW-0808">Transferase</keyword>
<evidence type="ECO:0000256" key="6">
    <source>
        <dbReference type="ARBA" id="ARBA00023134"/>
    </source>
</evidence>
<keyword evidence="4 8" id="KW-0547">Nucleotide-binding</keyword>
<keyword evidence="7 8" id="KW-0501">Molybdenum cofactor biosynthesis</keyword>
<comment type="domain">
    <text evidence="8">The N-terminal domain determines nucleotide recognition and specific binding, while the C-terminal domain determines the specific binding to the target protein.</text>
</comment>
<comment type="cofactor">
    <cofactor evidence="8">
        <name>Mg(2+)</name>
        <dbReference type="ChEBI" id="CHEBI:18420"/>
    </cofactor>
</comment>
<dbReference type="InterPro" id="IPR025877">
    <property type="entry name" value="MobA-like_NTP_Trfase"/>
</dbReference>